<evidence type="ECO:0000256" key="3">
    <source>
        <dbReference type="ARBA" id="ARBA00022722"/>
    </source>
</evidence>
<dbReference type="GO" id="GO:0001682">
    <property type="term" value="P:tRNA 5'-leader removal"/>
    <property type="evidence" value="ECO:0007669"/>
    <property type="project" value="UniProtKB-UniRule"/>
</dbReference>
<dbReference type="GO" id="GO:0004526">
    <property type="term" value="F:ribonuclease P activity"/>
    <property type="evidence" value="ECO:0007669"/>
    <property type="project" value="UniProtKB-UniRule"/>
</dbReference>
<evidence type="ECO:0000256" key="1">
    <source>
        <dbReference type="ARBA" id="ARBA00022490"/>
    </source>
</evidence>
<keyword evidence="3 6" id="KW-0540">Nuclease</keyword>
<keyword evidence="2 6" id="KW-0819">tRNA processing</keyword>
<dbReference type="Gene3D" id="2.30.30.210">
    <property type="entry name" value="Ribonuclease P/MRP, subunit p29"/>
    <property type="match status" value="1"/>
</dbReference>
<dbReference type="HAMAP" id="MF_00754">
    <property type="entry name" value="RNase_P_1"/>
    <property type="match status" value="1"/>
</dbReference>
<dbReference type="InterPro" id="IPR023534">
    <property type="entry name" value="Rof/RNase_P-like"/>
</dbReference>
<evidence type="ECO:0000256" key="4">
    <source>
        <dbReference type="ARBA" id="ARBA00022759"/>
    </source>
</evidence>
<accession>A0A075HKT0</accession>
<comment type="subcellular location">
    <subcellularLocation>
        <location evidence="6">Cytoplasm</location>
    </subcellularLocation>
</comment>
<dbReference type="EC" id="3.1.26.5" evidence="6"/>
<comment type="catalytic activity">
    <reaction evidence="6">
        <text>Endonucleolytic cleavage of RNA, removing 5'-extranucleotides from tRNA precursor.</text>
        <dbReference type="EC" id="3.1.26.5"/>
    </reaction>
</comment>
<dbReference type="EMBL" id="KF901017">
    <property type="protein sequence ID" value="AIF14997.1"/>
    <property type="molecule type" value="Genomic_DNA"/>
</dbReference>
<dbReference type="InterPro" id="IPR023538">
    <property type="entry name" value="RNP1"/>
</dbReference>
<dbReference type="AlphaFoldDB" id="A0A075HKT0"/>
<comment type="similarity">
    <text evidence="6">Belongs to the eukaryotic/archaeal RNase P protein component 1 family.</text>
</comment>
<comment type="subunit">
    <text evidence="6">Consists of a catalytic RNA component and at least 4-5 protein subunits.</text>
</comment>
<evidence type="ECO:0000256" key="5">
    <source>
        <dbReference type="ARBA" id="ARBA00022801"/>
    </source>
</evidence>
<evidence type="ECO:0000256" key="2">
    <source>
        <dbReference type="ARBA" id="ARBA00022694"/>
    </source>
</evidence>
<protein>
    <recommendedName>
        <fullName evidence="6">Ribonuclease P protein component 1</fullName>
        <shortName evidence="6">RNase P component 1</shortName>
        <ecNumber evidence="6">3.1.26.5</ecNumber>
    </recommendedName>
    <alternativeName>
        <fullName evidence="6">Rpp29</fullName>
    </alternativeName>
</protein>
<dbReference type="GO" id="GO:0005737">
    <property type="term" value="C:cytoplasm"/>
    <property type="evidence" value="ECO:0007669"/>
    <property type="project" value="UniProtKB-SubCell"/>
</dbReference>
<dbReference type="GO" id="GO:0003723">
    <property type="term" value="F:RNA binding"/>
    <property type="evidence" value="ECO:0007669"/>
    <property type="project" value="InterPro"/>
</dbReference>
<organism evidence="7">
    <name type="scientific">uncultured marine thaumarchaeote KM3_69_B11</name>
    <dbReference type="NCBI Taxonomy" id="1456244"/>
    <lineage>
        <taxon>Archaea</taxon>
        <taxon>Nitrososphaerota</taxon>
        <taxon>environmental samples</taxon>
    </lineage>
</organism>
<evidence type="ECO:0000313" key="7">
    <source>
        <dbReference type="EMBL" id="AIF14997.1"/>
    </source>
</evidence>
<proteinExistence type="inferred from homology"/>
<evidence type="ECO:0000256" key="6">
    <source>
        <dbReference type="HAMAP-Rule" id="MF_00754"/>
    </source>
</evidence>
<dbReference type="InterPro" id="IPR002730">
    <property type="entry name" value="Rpp29/RNP1"/>
</dbReference>
<dbReference type="SUPFAM" id="SSF101744">
    <property type="entry name" value="Rof/RNase P subunit-like"/>
    <property type="match status" value="1"/>
</dbReference>
<dbReference type="SMART" id="SM00538">
    <property type="entry name" value="POP4"/>
    <property type="match status" value="1"/>
</dbReference>
<gene>
    <name evidence="6" type="primary">rnp1</name>
</gene>
<dbReference type="InterPro" id="IPR036980">
    <property type="entry name" value="RNase_P/MRP_Rpp29_sf"/>
</dbReference>
<keyword evidence="1 6" id="KW-0963">Cytoplasm</keyword>
<comment type="function">
    <text evidence="6">Part of ribonuclease P, a protein complex that generates mature tRNA molecules by cleaving their 5'-ends.</text>
</comment>
<keyword evidence="4 6" id="KW-0255">Endonuclease</keyword>
<keyword evidence="5 6" id="KW-0378">Hydrolase</keyword>
<name>A0A075HKT0_9ARCH</name>
<sequence>MKTLEMPLCEIIGLETRISYSKNKQLVGLNGRTILETRNMLLIKTKDGKKEIPKSICEFVFYHNEKEVKINGSDLLKRSHERLENLS</sequence>
<reference evidence="7" key="1">
    <citation type="journal article" date="2014" name="Genome Biol. Evol.">
        <title>Pangenome evidence for extensive interdomain horizontal transfer affecting lineage core and shell genes in uncultured planktonic thaumarchaeota and euryarchaeota.</title>
        <authorList>
            <person name="Deschamps P."/>
            <person name="Zivanovic Y."/>
            <person name="Moreira D."/>
            <person name="Rodriguez-Valera F."/>
            <person name="Lopez-Garcia P."/>
        </authorList>
    </citation>
    <scope>NUCLEOTIDE SEQUENCE</scope>
</reference>
<dbReference type="GO" id="GO:0030677">
    <property type="term" value="C:ribonuclease P complex"/>
    <property type="evidence" value="ECO:0007669"/>
    <property type="project" value="UniProtKB-UniRule"/>
</dbReference>
<dbReference type="Pfam" id="PF01868">
    <property type="entry name" value="RNase_P-MRP_p29"/>
    <property type="match status" value="1"/>
</dbReference>